<gene>
    <name evidence="1" type="ORF">KFK09_025281</name>
</gene>
<sequence length="144" mass="16020">MASARKASLVVATSMSAVEALKDQLGLCRWNYSISNIRFHATNPIARSSGQFRQVPAAAAVAVAVEQIDSGVSAAEEMMRRRKAEKAEKVMKISWLSVWIRIFTLKNGSFEKLVWDLQRDSIKSIDRLNSTRSFTGSPFKDPLS</sequence>
<keyword evidence="2" id="KW-1185">Reference proteome</keyword>
<evidence type="ECO:0000313" key="2">
    <source>
        <dbReference type="Proteomes" id="UP000829196"/>
    </source>
</evidence>
<dbReference type="SMR" id="A0A8T3AGF7"/>
<evidence type="ECO:0000313" key="1">
    <source>
        <dbReference type="EMBL" id="KAI0495134.1"/>
    </source>
</evidence>
<protein>
    <recommendedName>
        <fullName evidence="3">Wound-responsive family protein</fullName>
    </recommendedName>
</protein>
<dbReference type="EMBL" id="JAGYWB010000017">
    <property type="protein sequence ID" value="KAI0495134.1"/>
    <property type="molecule type" value="Genomic_DNA"/>
</dbReference>
<proteinExistence type="predicted"/>
<comment type="caution">
    <text evidence="1">The sequence shown here is derived from an EMBL/GenBank/DDBJ whole genome shotgun (WGS) entry which is preliminary data.</text>
</comment>
<name>A0A8T3AGF7_DENNO</name>
<dbReference type="Proteomes" id="UP000829196">
    <property type="component" value="Unassembled WGS sequence"/>
</dbReference>
<dbReference type="PANTHER" id="PTHR33090">
    <property type="entry name" value="DUF3774 DOMAIN PROTEIN-RELATED"/>
    <property type="match status" value="1"/>
</dbReference>
<reference evidence="1" key="1">
    <citation type="journal article" date="2022" name="Front. Genet.">
        <title>Chromosome-Scale Assembly of the Dendrobium nobile Genome Provides Insights Into the Molecular Mechanism of the Biosynthesis of the Medicinal Active Ingredient of Dendrobium.</title>
        <authorList>
            <person name="Xu Q."/>
            <person name="Niu S.-C."/>
            <person name="Li K.-L."/>
            <person name="Zheng P.-J."/>
            <person name="Zhang X.-J."/>
            <person name="Jia Y."/>
            <person name="Liu Y."/>
            <person name="Niu Y.-X."/>
            <person name="Yu L.-H."/>
            <person name="Chen D.-F."/>
            <person name="Zhang G.-Q."/>
        </authorList>
    </citation>
    <scope>NUCLEOTIDE SEQUENCE</scope>
    <source>
        <tissue evidence="1">Leaf</tissue>
    </source>
</reference>
<accession>A0A8T3AGF7</accession>
<evidence type="ECO:0008006" key="3">
    <source>
        <dbReference type="Google" id="ProtNLM"/>
    </source>
</evidence>
<organism evidence="1 2">
    <name type="scientific">Dendrobium nobile</name>
    <name type="common">Orchid</name>
    <dbReference type="NCBI Taxonomy" id="94219"/>
    <lineage>
        <taxon>Eukaryota</taxon>
        <taxon>Viridiplantae</taxon>
        <taxon>Streptophyta</taxon>
        <taxon>Embryophyta</taxon>
        <taxon>Tracheophyta</taxon>
        <taxon>Spermatophyta</taxon>
        <taxon>Magnoliopsida</taxon>
        <taxon>Liliopsida</taxon>
        <taxon>Asparagales</taxon>
        <taxon>Orchidaceae</taxon>
        <taxon>Epidendroideae</taxon>
        <taxon>Malaxideae</taxon>
        <taxon>Dendrobiinae</taxon>
        <taxon>Dendrobium</taxon>
    </lineage>
</organism>
<dbReference type="AlphaFoldDB" id="A0A8T3AGF7"/>
<dbReference type="InterPro" id="IPR022251">
    <property type="entry name" value="DUF3774_wound-induced"/>
</dbReference>
<dbReference type="Pfam" id="PF12609">
    <property type="entry name" value="DUF3774"/>
    <property type="match status" value="1"/>
</dbReference>